<accession>A0A4R2PTK3</accession>
<keyword evidence="4" id="KW-1185">Reference proteome</keyword>
<dbReference type="PANTHER" id="PTHR12788:SF10">
    <property type="entry name" value="PROTEIN-TYROSINE SULFOTRANSFERASE"/>
    <property type="match status" value="1"/>
</dbReference>
<dbReference type="Pfam" id="PF13469">
    <property type="entry name" value="Sulfotransfer_3"/>
    <property type="match status" value="1"/>
</dbReference>
<sequence>MHRPSKEAIGSPNALRRQQIVTPETAARPAADADPLAQARHLLQAGRPAEADAAAAAVLAERPDDTEALYVQAVARRFLKHYDEAAAVLAKLKMLSPQSGRVHQEDGHLRRDRGDAAGALTAYERATAANPGLMAAWREQARLFAAAGQTGRARWAEQQAERLAALPRELVSVTSFLHEGKLGKAETLCRHFLQRHPHHIEAMRLLAEIGERFNALDEAEFLLESAAEFDPDNTQVRLDYIKVLRKRQKVDAALAQARILYDRDPDNPVFQSSLGIESQIAGDTDTALAMFDKVLAKVPDDPVTWMSKGHALKTVGRTDEAVTAYRAAYTAKPDHGDAFWSLANLKTYRFTDAEMARMAALEADPETGWSDRVHLGFALGKAHEDAGAYETSFQYYDRANALKRAQSKYRIDHMDEELAAQAAVCTAELFESRAGQGDPAPDPIFIVGLPRAGSTLIEQILASHSAVDGTMELASILSLSHGLRKRQRITADSPYPRVLHDLPADRLAELGRAYLDETRVHRGSAPFFTDKMPNNFRHLGLIALILPNAKIIDARRHPMACCFSGFKQLFAEGQEFTYGLERVGRYYRGYVDLMDHWDRVLPGRILRVQHEDVVADLEGQVRRLLDFCGLPFETACVDFHKTRRAVRTASSEQVRQPINTDGLEAWQRFEPWLDPLKQALGPALTDYRRDR</sequence>
<dbReference type="GO" id="GO:0008476">
    <property type="term" value="F:protein-tyrosine sulfotransferase activity"/>
    <property type="evidence" value="ECO:0007669"/>
    <property type="project" value="InterPro"/>
</dbReference>
<proteinExistence type="predicted"/>
<dbReference type="AlphaFoldDB" id="A0A4R2PTK3"/>
<dbReference type="OrthoDB" id="9800698at2"/>
<dbReference type="Proteomes" id="UP000295399">
    <property type="component" value="Unassembled WGS sequence"/>
</dbReference>
<dbReference type="Gene3D" id="1.25.40.10">
    <property type="entry name" value="Tetratricopeptide repeat domain"/>
    <property type="match status" value="2"/>
</dbReference>
<evidence type="ECO:0000313" key="3">
    <source>
        <dbReference type="EMBL" id="TCP38348.1"/>
    </source>
</evidence>
<keyword evidence="1" id="KW-0808">Transferase</keyword>
<dbReference type="PANTHER" id="PTHR12788">
    <property type="entry name" value="PROTEIN-TYROSINE SULFOTRANSFERASE 2"/>
    <property type="match status" value="1"/>
</dbReference>
<organism evidence="3 4">
    <name type="scientific">Rhodothalassium salexigens DSM 2132</name>
    <dbReference type="NCBI Taxonomy" id="1188247"/>
    <lineage>
        <taxon>Bacteria</taxon>
        <taxon>Pseudomonadati</taxon>
        <taxon>Pseudomonadota</taxon>
        <taxon>Alphaproteobacteria</taxon>
        <taxon>Rhodothalassiales</taxon>
        <taxon>Rhodothalassiaceae</taxon>
        <taxon>Rhodothalassium</taxon>
    </lineage>
</organism>
<dbReference type="InterPro" id="IPR026634">
    <property type="entry name" value="TPST-like"/>
</dbReference>
<dbReference type="Gene3D" id="3.40.50.300">
    <property type="entry name" value="P-loop containing nucleotide triphosphate hydrolases"/>
    <property type="match status" value="1"/>
</dbReference>
<feature type="repeat" description="TPR" evidence="2">
    <location>
        <begin position="302"/>
        <end position="335"/>
    </location>
</feature>
<gene>
    <name evidence="3" type="ORF">EV659_101248</name>
</gene>
<evidence type="ECO:0000313" key="4">
    <source>
        <dbReference type="Proteomes" id="UP000295399"/>
    </source>
</evidence>
<dbReference type="SUPFAM" id="SSF48452">
    <property type="entry name" value="TPR-like"/>
    <property type="match status" value="1"/>
</dbReference>
<dbReference type="PROSITE" id="PS50005">
    <property type="entry name" value="TPR"/>
    <property type="match status" value="1"/>
</dbReference>
<dbReference type="SUPFAM" id="SSF52540">
    <property type="entry name" value="P-loop containing nucleoside triphosphate hydrolases"/>
    <property type="match status" value="1"/>
</dbReference>
<dbReference type="InterPro" id="IPR019734">
    <property type="entry name" value="TPR_rpt"/>
</dbReference>
<comment type="caution">
    <text evidence="3">The sequence shown here is derived from an EMBL/GenBank/DDBJ whole genome shotgun (WGS) entry which is preliminary data.</text>
</comment>
<dbReference type="InParanoid" id="A0A4R2PTK3"/>
<dbReference type="EMBL" id="SLXO01000001">
    <property type="protein sequence ID" value="TCP38348.1"/>
    <property type="molecule type" value="Genomic_DNA"/>
</dbReference>
<dbReference type="SMART" id="SM00028">
    <property type="entry name" value="TPR"/>
    <property type="match status" value="5"/>
</dbReference>
<evidence type="ECO:0000256" key="2">
    <source>
        <dbReference type="PROSITE-ProRule" id="PRU00339"/>
    </source>
</evidence>
<evidence type="ECO:0000256" key="1">
    <source>
        <dbReference type="ARBA" id="ARBA00022679"/>
    </source>
</evidence>
<name>A0A4R2PTK3_RHOSA</name>
<dbReference type="InterPro" id="IPR027417">
    <property type="entry name" value="P-loop_NTPase"/>
</dbReference>
<dbReference type="RefSeq" id="WP_132706718.1">
    <property type="nucleotide sequence ID" value="NZ_JACIGF010000001.1"/>
</dbReference>
<dbReference type="InterPro" id="IPR011990">
    <property type="entry name" value="TPR-like_helical_dom_sf"/>
</dbReference>
<dbReference type="Pfam" id="PF13432">
    <property type="entry name" value="TPR_16"/>
    <property type="match status" value="2"/>
</dbReference>
<reference evidence="3 4" key="1">
    <citation type="submission" date="2019-03" db="EMBL/GenBank/DDBJ databases">
        <title>Genomic Encyclopedia of Type Strains, Phase IV (KMG-IV): sequencing the most valuable type-strain genomes for metagenomic binning, comparative biology and taxonomic classification.</title>
        <authorList>
            <person name="Goeker M."/>
        </authorList>
    </citation>
    <scope>NUCLEOTIDE SEQUENCE [LARGE SCALE GENOMIC DNA]</scope>
    <source>
        <strain evidence="3 4">DSM 2132</strain>
    </source>
</reference>
<keyword evidence="2" id="KW-0802">TPR repeat</keyword>
<protein>
    <submittedName>
        <fullName evidence="3">Tetratricopeptide repeat protein</fullName>
    </submittedName>
</protein>